<comment type="caution">
    <text evidence="2">The sequence shown here is derived from an EMBL/GenBank/DDBJ whole genome shotgun (WGS) entry which is preliminary data.</text>
</comment>
<proteinExistence type="predicted"/>
<evidence type="ECO:0000313" key="3">
    <source>
        <dbReference type="Proteomes" id="UP000011599"/>
    </source>
</evidence>
<keyword evidence="1" id="KW-1133">Transmembrane helix</keyword>
<dbReference type="EMBL" id="AOHW01000022">
    <property type="protein sequence ID" value="ELY42846.1"/>
    <property type="molecule type" value="Genomic_DNA"/>
</dbReference>
<dbReference type="Proteomes" id="UP000011599">
    <property type="component" value="Unassembled WGS sequence"/>
</dbReference>
<evidence type="ECO:0000256" key="1">
    <source>
        <dbReference type="SAM" id="Phobius"/>
    </source>
</evidence>
<gene>
    <name evidence="2" type="ORF">C496_05917</name>
</gene>
<evidence type="ECO:0000313" key="2">
    <source>
        <dbReference type="EMBL" id="ELY42846.1"/>
    </source>
</evidence>
<protein>
    <submittedName>
        <fullName evidence="2">Uncharacterized protein</fullName>
    </submittedName>
</protein>
<organism evidence="2 3">
    <name type="scientific">Natronorubrum tibetense GA33</name>
    <dbReference type="NCBI Taxonomy" id="1114856"/>
    <lineage>
        <taxon>Archaea</taxon>
        <taxon>Methanobacteriati</taxon>
        <taxon>Methanobacteriota</taxon>
        <taxon>Stenosarchaea group</taxon>
        <taxon>Halobacteria</taxon>
        <taxon>Halobacteriales</taxon>
        <taxon>Natrialbaceae</taxon>
        <taxon>Natronorubrum</taxon>
    </lineage>
</organism>
<sequence length="154" mass="17250">MTRFITDLRLQVVETASTIPTYYILFFFAPIMKSWQEMDSIINEATGWMLFLTFLCGVVPMVVITIINGVRYQFDVGSVNQIDIILVVAYVFGVLLMLVSGVTDSTGAEILQEHIVLFTGLTITSAATVLLTFVLLGRLSHTTIQIFTSDTWER</sequence>
<dbReference type="RefSeq" id="WP_006089003.1">
    <property type="nucleotide sequence ID" value="NZ_AOHW01000022.1"/>
</dbReference>
<keyword evidence="1" id="KW-0812">Transmembrane</keyword>
<reference evidence="2 3" key="1">
    <citation type="journal article" date="2014" name="PLoS Genet.">
        <title>Phylogenetically driven sequencing of extremely halophilic archaea reveals strategies for static and dynamic osmo-response.</title>
        <authorList>
            <person name="Becker E.A."/>
            <person name="Seitzer P.M."/>
            <person name="Tritt A."/>
            <person name="Larsen D."/>
            <person name="Krusor M."/>
            <person name="Yao A.I."/>
            <person name="Wu D."/>
            <person name="Madern D."/>
            <person name="Eisen J.A."/>
            <person name="Darling A.E."/>
            <person name="Facciotti M.T."/>
        </authorList>
    </citation>
    <scope>NUCLEOTIDE SEQUENCE [LARGE SCALE GENOMIC DNA]</scope>
    <source>
        <strain evidence="2 3">GA33</strain>
    </source>
</reference>
<keyword evidence="3" id="KW-1185">Reference proteome</keyword>
<name>L9W0K7_9EURY</name>
<feature type="transmembrane region" description="Helical" evidence="1">
    <location>
        <begin position="82"/>
        <end position="103"/>
    </location>
</feature>
<dbReference type="AlphaFoldDB" id="L9W0K7"/>
<feature type="transmembrane region" description="Helical" evidence="1">
    <location>
        <begin position="12"/>
        <end position="32"/>
    </location>
</feature>
<accession>L9W0K7</accession>
<keyword evidence="1" id="KW-0472">Membrane</keyword>
<feature type="transmembrane region" description="Helical" evidence="1">
    <location>
        <begin position="115"/>
        <end position="136"/>
    </location>
</feature>
<feature type="transmembrane region" description="Helical" evidence="1">
    <location>
        <begin position="47"/>
        <end position="70"/>
    </location>
</feature>